<dbReference type="CDD" id="cd12091">
    <property type="entry name" value="FANCM_ID"/>
    <property type="match status" value="1"/>
</dbReference>
<dbReference type="STRING" id="1328760.A0A165JA29"/>
<comment type="subunit">
    <text evidence="4 13">Interacts with the MHF histone-fold complex to form the FANCM-MHF complex.</text>
</comment>
<dbReference type="EMBL" id="KV407454">
    <property type="protein sequence ID" value="KZF25957.1"/>
    <property type="molecule type" value="Genomic_DNA"/>
</dbReference>
<comment type="subcellular location">
    <subcellularLocation>
        <location evidence="2 13">Nucleus</location>
    </subcellularLocation>
</comment>
<accession>A0A165JA29</accession>
<comment type="similarity">
    <text evidence="3 13">Belongs to the DEAD box helicase family. DEAH subfamily. FANCM sub-subfamily.</text>
</comment>
<organism evidence="17 18">
    <name type="scientific">Xylona heveae (strain CBS 132557 / TC161)</name>
    <dbReference type="NCBI Taxonomy" id="1328760"/>
    <lineage>
        <taxon>Eukaryota</taxon>
        <taxon>Fungi</taxon>
        <taxon>Dikarya</taxon>
        <taxon>Ascomycota</taxon>
        <taxon>Pezizomycotina</taxon>
        <taxon>Xylonomycetes</taxon>
        <taxon>Xylonales</taxon>
        <taxon>Xylonaceae</taxon>
        <taxon>Xylona</taxon>
    </lineage>
</organism>
<keyword evidence="7 17" id="KW-0378">Hydrolase</keyword>
<evidence type="ECO:0000256" key="5">
    <source>
        <dbReference type="ARBA" id="ARBA00022741"/>
    </source>
</evidence>
<dbReference type="PROSITE" id="PS51192">
    <property type="entry name" value="HELICASE_ATP_BIND_1"/>
    <property type="match status" value="1"/>
</dbReference>
<dbReference type="OMA" id="FMMRAIF"/>
<evidence type="ECO:0000256" key="10">
    <source>
        <dbReference type="ARBA" id="ARBA00023204"/>
    </source>
</evidence>
<dbReference type="PROSITE" id="PS51194">
    <property type="entry name" value="HELICASE_CTER"/>
    <property type="match status" value="1"/>
</dbReference>
<dbReference type="Gene3D" id="1.20.1320.20">
    <property type="entry name" value="hef helicase domain"/>
    <property type="match status" value="1"/>
</dbReference>
<evidence type="ECO:0000256" key="13">
    <source>
        <dbReference type="RuleBase" id="RU367027"/>
    </source>
</evidence>
<feature type="compositionally biased region" description="Acidic residues" evidence="14">
    <location>
        <begin position="121"/>
        <end position="130"/>
    </location>
</feature>
<feature type="domain" description="Helicase ATP-binding" evidence="15">
    <location>
        <begin position="237"/>
        <end position="405"/>
    </location>
</feature>
<feature type="compositionally biased region" description="Polar residues" evidence="14">
    <location>
        <begin position="149"/>
        <end position="164"/>
    </location>
</feature>
<dbReference type="GO" id="GO:0000400">
    <property type="term" value="F:four-way junction DNA binding"/>
    <property type="evidence" value="ECO:0007669"/>
    <property type="project" value="TreeGrafter"/>
</dbReference>
<gene>
    <name evidence="17" type="ORF">L228DRAFT_216026</name>
</gene>
<reference evidence="17 18" key="1">
    <citation type="journal article" date="2016" name="Fungal Biol.">
        <title>The genome of Xylona heveae provides a window into fungal endophytism.</title>
        <authorList>
            <person name="Gazis R."/>
            <person name="Kuo A."/>
            <person name="Riley R."/>
            <person name="LaButti K."/>
            <person name="Lipzen A."/>
            <person name="Lin J."/>
            <person name="Amirebrahimi M."/>
            <person name="Hesse C.N."/>
            <person name="Spatafora J.W."/>
            <person name="Henrissat B."/>
            <person name="Hainaut M."/>
            <person name="Grigoriev I.V."/>
            <person name="Hibbett D.S."/>
        </authorList>
    </citation>
    <scope>NUCLEOTIDE SEQUENCE [LARGE SCALE GENOMIC DNA]</scope>
    <source>
        <strain evidence="17 18">TC161</strain>
    </source>
</reference>
<evidence type="ECO:0000259" key="15">
    <source>
        <dbReference type="PROSITE" id="PS51192"/>
    </source>
</evidence>
<dbReference type="OrthoDB" id="164902at2759"/>
<dbReference type="PANTHER" id="PTHR14025:SF20">
    <property type="entry name" value="FANCONI ANEMIA GROUP M PROTEIN"/>
    <property type="match status" value="1"/>
</dbReference>
<dbReference type="GeneID" id="28895243"/>
<dbReference type="GO" id="GO:0009378">
    <property type="term" value="F:four-way junction helicase activity"/>
    <property type="evidence" value="ECO:0007669"/>
    <property type="project" value="TreeGrafter"/>
</dbReference>
<evidence type="ECO:0000256" key="3">
    <source>
        <dbReference type="ARBA" id="ARBA00009889"/>
    </source>
</evidence>
<feature type="region of interest" description="Disordered" evidence="14">
    <location>
        <begin position="770"/>
        <end position="799"/>
    </location>
</feature>
<dbReference type="CDD" id="cd18801">
    <property type="entry name" value="SF2_C_FANCM_Hef"/>
    <property type="match status" value="1"/>
</dbReference>
<evidence type="ECO:0000256" key="1">
    <source>
        <dbReference type="ARBA" id="ARBA00003813"/>
    </source>
</evidence>
<keyword evidence="10" id="KW-0234">DNA repair</keyword>
<keyword evidence="18" id="KW-1185">Reference proteome</keyword>
<dbReference type="InterPro" id="IPR044749">
    <property type="entry name" value="FANCM_DEXDc"/>
</dbReference>
<dbReference type="CDD" id="cd18033">
    <property type="entry name" value="DEXDc_FANCM"/>
    <property type="match status" value="1"/>
</dbReference>
<feature type="compositionally biased region" description="Basic residues" evidence="14">
    <location>
        <begin position="1102"/>
        <end position="1111"/>
    </location>
</feature>
<dbReference type="SUPFAM" id="SSF52540">
    <property type="entry name" value="P-loop containing nucleoside triphosphate hydrolases"/>
    <property type="match status" value="1"/>
</dbReference>
<dbReference type="GO" id="GO:0043138">
    <property type="term" value="F:3'-5' DNA helicase activity"/>
    <property type="evidence" value="ECO:0007669"/>
    <property type="project" value="InterPro"/>
</dbReference>
<feature type="region of interest" description="Disordered" evidence="14">
    <location>
        <begin position="119"/>
        <end position="164"/>
    </location>
</feature>
<dbReference type="Pfam" id="PF00271">
    <property type="entry name" value="Helicase_C"/>
    <property type="match status" value="1"/>
</dbReference>
<evidence type="ECO:0000256" key="6">
    <source>
        <dbReference type="ARBA" id="ARBA00022763"/>
    </source>
</evidence>
<dbReference type="RefSeq" id="XP_018191512.1">
    <property type="nucleotide sequence ID" value="XM_018330106.1"/>
</dbReference>
<keyword evidence="6" id="KW-0227">DNA damage</keyword>
<keyword evidence="9" id="KW-0067">ATP-binding</keyword>
<dbReference type="PANTHER" id="PTHR14025">
    <property type="entry name" value="FANCONI ANEMIA GROUP M FANCM FAMILY MEMBER"/>
    <property type="match status" value="1"/>
</dbReference>
<keyword evidence="5" id="KW-0547">Nucleotide-binding</keyword>
<proteinExistence type="inferred from homology"/>
<dbReference type="EC" id="3.6.4.12" evidence="13"/>
<feature type="compositionally biased region" description="Low complexity" evidence="14">
    <location>
        <begin position="1084"/>
        <end position="1098"/>
    </location>
</feature>
<dbReference type="SMART" id="SM00487">
    <property type="entry name" value="DEXDc"/>
    <property type="match status" value="1"/>
</dbReference>
<feature type="compositionally biased region" description="Basic residues" evidence="14">
    <location>
        <begin position="784"/>
        <end position="795"/>
    </location>
</feature>
<evidence type="ECO:0000256" key="11">
    <source>
        <dbReference type="ARBA" id="ARBA00023242"/>
    </source>
</evidence>
<dbReference type="InterPro" id="IPR027417">
    <property type="entry name" value="P-loop_NTPase"/>
</dbReference>
<evidence type="ECO:0000256" key="7">
    <source>
        <dbReference type="ARBA" id="ARBA00022801"/>
    </source>
</evidence>
<dbReference type="SMART" id="SM00490">
    <property type="entry name" value="HELICc"/>
    <property type="match status" value="1"/>
</dbReference>
<dbReference type="Pfam" id="PF04851">
    <property type="entry name" value="ResIII"/>
    <property type="match status" value="1"/>
</dbReference>
<feature type="compositionally biased region" description="Low complexity" evidence="14">
    <location>
        <begin position="987"/>
        <end position="1002"/>
    </location>
</feature>
<feature type="compositionally biased region" description="Low complexity" evidence="14">
    <location>
        <begin position="1029"/>
        <end position="1039"/>
    </location>
</feature>
<evidence type="ECO:0000256" key="14">
    <source>
        <dbReference type="SAM" id="MobiDB-lite"/>
    </source>
</evidence>
<dbReference type="GO" id="GO:0005634">
    <property type="term" value="C:nucleus"/>
    <property type="evidence" value="ECO:0007669"/>
    <property type="project" value="UniProtKB-SubCell"/>
</dbReference>
<dbReference type="FunFam" id="3.40.50.300:FF:000861">
    <property type="entry name" value="Fanconi anemia, complementation group M"/>
    <property type="match status" value="1"/>
</dbReference>
<evidence type="ECO:0000256" key="12">
    <source>
        <dbReference type="ARBA" id="ARBA00047995"/>
    </source>
</evidence>
<dbReference type="InterPro" id="IPR001650">
    <property type="entry name" value="Helicase_C-like"/>
</dbReference>
<feature type="domain" description="Helicase C-terminal" evidence="16">
    <location>
        <begin position="581"/>
        <end position="751"/>
    </location>
</feature>
<name>A0A165JA29_XYLHT</name>
<feature type="compositionally biased region" description="Acidic residues" evidence="14">
    <location>
        <begin position="1012"/>
        <end position="1028"/>
    </location>
</feature>
<dbReference type="Proteomes" id="UP000076632">
    <property type="component" value="Unassembled WGS sequence"/>
</dbReference>
<evidence type="ECO:0000256" key="8">
    <source>
        <dbReference type="ARBA" id="ARBA00022806"/>
    </source>
</evidence>
<dbReference type="GO" id="GO:0005524">
    <property type="term" value="F:ATP binding"/>
    <property type="evidence" value="ECO:0007669"/>
    <property type="project" value="UniProtKB-UniRule"/>
</dbReference>
<dbReference type="InterPro" id="IPR014001">
    <property type="entry name" value="Helicase_ATP-bd"/>
</dbReference>
<dbReference type="AlphaFoldDB" id="A0A165JA29"/>
<keyword evidence="8" id="KW-0347">Helicase</keyword>
<dbReference type="InParanoid" id="A0A165JA29"/>
<evidence type="ECO:0000256" key="9">
    <source>
        <dbReference type="ARBA" id="ARBA00022840"/>
    </source>
</evidence>
<protein>
    <recommendedName>
        <fullName evidence="13">ATP-dependent DNA helicase</fullName>
        <ecNumber evidence="13">3.6.4.12</ecNumber>
    </recommendedName>
</protein>
<evidence type="ECO:0000256" key="2">
    <source>
        <dbReference type="ARBA" id="ARBA00004123"/>
    </source>
</evidence>
<evidence type="ECO:0000259" key="16">
    <source>
        <dbReference type="PROSITE" id="PS51194"/>
    </source>
</evidence>
<dbReference type="InterPro" id="IPR006935">
    <property type="entry name" value="Helicase/UvrB_N"/>
</dbReference>
<keyword evidence="11" id="KW-0539">Nucleus</keyword>
<dbReference type="GO" id="GO:0036297">
    <property type="term" value="P:interstrand cross-link repair"/>
    <property type="evidence" value="ECO:0007669"/>
    <property type="project" value="UniProtKB-ARBA"/>
</dbReference>
<sequence>MYSDDGDDDGFGGFAGIDDEDLLNAATQYDHSTTRTTARQKGGQTGRVHQSSTTPIIAAAQSRPALPTSLYVRAAESKRQRLNVVEKTGCEASAGAPLAHRGDDHASLSAHPAAYLTTDDYGSDELDEADDTRLDPPSSATKAGRTPSIFLSSQSSARTPTHRTITLGPQTNLRQTTLWGGALQTNVQNSQGAAPRRAWPLANQDELPTHHKLDPEALKTWVYPTNLGTIRDYQFNITQRGLYHNLLVALPTGLGKTFIAATIMLNWFRWAPESQIVFVAPTKPLVTQQVEACFGIAGIPKSQTTLLTGSTPPGVRAEEWLKKRVFFMTPQTIINDLKSGTCDPKKIVLVVVDEAHRATGNYAYVEVVNFLRRFNPSFRVLALTATPGATVDAVQQVIDGLGIARVEIRTEESLDIRQYVHSRNIETFIFDPSEEMTMVMDLFSKALQPVLDKLNQQNAYWSKDPMNLTPYGLTQARQKWMLSDAGRSAPMGLKGMMFSIFSILATLAHAIDLLKFHGIGPFYHNLVGFKNDTGAGEKGSKYRKQIIESTHFQQMMNRVHSWVGNENFVGHPKLEYLQSVVLNHFLDAGEGGPAASGAPPAHTRVMIFVHYRDSAEEVVRVLKRNELIRPHVFVGQAHSRGSEGMDQKKQLDVVHKFKIGVYNTLVATSIGEEGLDIGEVDLIVCYDSSASPIRMLQRMGRTGRKRTGNIALLLMRGKEENSFVQAKDNYEKMQHMIASGAYFNYHEDKSFRIVPKEIQPVVDKKAIEIPVENTQPDLPEPRKRAAPPKRPPKKFHMPDGVRAGFVRASRLQGETNSDGTTEEEAAFQVSKQSRAAQLVELEALPDLDEVLLSNREETELSQRYQQVSGGDEVQVVSMPRLNAYPARQRISSYTKLLKHGQVTKRTVRLLHKMHSIGKEQVEQLEENVHMEDLEGDPIELDGLAVKLSPEPEVEDAQAFPSQKQLSSQSLRRKQHGSYPGLRTELVSLEAESSTDESATSGAHRGQGPTQETDTDMDDFIVPDEEDVMPAESAASSPPSVLGSSKHPYSSPRQILGCTTAADSEEDLPDIDTLVNCPTDGRDPSPISSISNAKLSSSSPVRNLHRNKRARRNIVDDSEDSDD</sequence>
<comment type="catalytic activity">
    <reaction evidence="12 13">
        <text>ATP + H2O = ADP + phosphate + H(+)</text>
        <dbReference type="Rhea" id="RHEA:13065"/>
        <dbReference type="ChEBI" id="CHEBI:15377"/>
        <dbReference type="ChEBI" id="CHEBI:15378"/>
        <dbReference type="ChEBI" id="CHEBI:30616"/>
        <dbReference type="ChEBI" id="CHEBI:43474"/>
        <dbReference type="ChEBI" id="CHEBI:456216"/>
        <dbReference type="EC" id="3.6.4.12"/>
    </reaction>
</comment>
<dbReference type="InterPro" id="IPR039686">
    <property type="entry name" value="FANCM/Mph1-like_ID"/>
</dbReference>
<evidence type="ECO:0000256" key="4">
    <source>
        <dbReference type="ARBA" id="ARBA00011390"/>
    </source>
</evidence>
<feature type="region of interest" description="Disordered" evidence="14">
    <location>
        <begin position="951"/>
        <end position="1122"/>
    </location>
</feature>
<feature type="region of interest" description="Disordered" evidence="14">
    <location>
        <begin position="31"/>
        <end position="52"/>
    </location>
</feature>
<dbReference type="Gene3D" id="3.40.50.300">
    <property type="entry name" value="P-loop containing nucleotide triphosphate hydrolases"/>
    <property type="match status" value="2"/>
</dbReference>
<evidence type="ECO:0000313" key="17">
    <source>
        <dbReference type="EMBL" id="KZF25957.1"/>
    </source>
</evidence>
<evidence type="ECO:0000313" key="18">
    <source>
        <dbReference type="Proteomes" id="UP000076632"/>
    </source>
</evidence>
<dbReference type="GO" id="GO:0016887">
    <property type="term" value="F:ATP hydrolysis activity"/>
    <property type="evidence" value="ECO:0007669"/>
    <property type="project" value="RHEA"/>
</dbReference>
<dbReference type="GO" id="GO:0045003">
    <property type="term" value="P:double-strand break repair via synthesis-dependent strand annealing"/>
    <property type="evidence" value="ECO:0007669"/>
    <property type="project" value="TreeGrafter"/>
</dbReference>
<dbReference type="FunCoup" id="A0A165JA29">
    <property type="interactions" value="190"/>
</dbReference>
<comment type="function">
    <text evidence="1 13">ATP-dependent DNA helicase involved in DNA damage repair by homologous recombination and in genome maintenance. Capable of unwinding D-loops. Plays a role in limiting crossover recombinants during mitotic DNA double-strand break (DSB) repair. Component of a FANCM-MHF complex which promotes gene conversion at blocked replication forks, probably by reversal of the stalled fork.</text>
</comment>